<feature type="binding site" evidence="13">
    <location>
        <position position="277"/>
    </location>
    <ligand>
        <name>NADPH</name>
        <dbReference type="ChEBI" id="CHEBI:57783"/>
    </ligand>
</feature>
<keyword evidence="13" id="KW-0547">Nucleotide-binding</keyword>
<keyword evidence="3 13" id="KW-0521">NADP</keyword>
<evidence type="ECO:0000256" key="16">
    <source>
        <dbReference type="PIRSR" id="PIRSR000114-3"/>
    </source>
</evidence>
<dbReference type="SUPFAM" id="SSF48179">
    <property type="entry name" value="6-phosphogluconate dehydrogenase C-terminal domain-like"/>
    <property type="match status" value="1"/>
</dbReference>
<dbReference type="FunFam" id="1.10.1040.10:FF:000001">
    <property type="entry name" value="Glycerol-3-phosphate dehydrogenase [NAD(P)+]"/>
    <property type="match status" value="1"/>
</dbReference>
<feature type="binding site" evidence="13">
    <location>
        <position position="48"/>
    </location>
    <ligand>
        <name>NADPH</name>
        <dbReference type="ChEBI" id="CHEBI:57783"/>
    </ligand>
</feature>
<feature type="binding site" evidence="16">
    <location>
        <begin position="7"/>
        <end position="12"/>
    </location>
    <ligand>
        <name>NAD(+)</name>
        <dbReference type="ChEBI" id="CHEBI:57540"/>
    </ligand>
</feature>
<dbReference type="GO" id="GO:0046167">
    <property type="term" value="P:glycerol-3-phosphate biosynthetic process"/>
    <property type="evidence" value="ECO:0007669"/>
    <property type="project" value="UniProtKB-UniRule"/>
</dbReference>
<dbReference type="InterPro" id="IPR006168">
    <property type="entry name" value="G3P_DH_NAD-dep"/>
</dbReference>
<dbReference type="Gene3D" id="3.40.50.720">
    <property type="entry name" value="NAD(P)-binding Rossmann-like Domain"/>
    <property type="match status" value="1"/>
</dbReference>
<comment type="catalytic activity">
    <reaction evidence="13">
        <text>sn-glycerol 3-phosphate + NAD(+) = dihydroxyacetone phosphate + NADH + H(+)</text>
        <dbReference type="Rhea" id="RHEA:11092"/>
        <dbReference type="ChEBI" id="CHEBI:15378"/>
        <dbReference type="ChEBI" id="CHEBI:57540"/>
        <dbReference type="ChEBI" id="CHEBI:57597"/>
        <dbReference type="ChEBI" id="CHEBI:57642"/>
        <dbReference type="ChEBI" id="CHEBI:57945"/>
        <dbReference type="EC" id="1.1.1.94"/>
    </reaction>
</comment>
<dbReference type="GO" id="GO:0005975">
    <property type="term" value="P:carbohydrate metabolic process"/>
    <property type="evidence" value="ECO:0007669"/>
    <property type="project" value="InterPro"/>
</dbReference>
<dbReference type="Pfam" id="PF07479">
    <property type="entry name" value="NAD_Gly3P_dh_C"/>
    <property type="match status" value="1"/>
</dbReference>
<evidence type="ECO:0000259" key="19">
    <source>
        <dbReference type="Pfam" id="PF07479"/>
    </source>
</evidence>
<sequence length="327" mass="35160">MRISVIGAGSFGTALAKLVAENGHDVLLWSHSKDTADAISSQHENTIYLKGIALPESIKVTTDLAAAVNHAELVVSATPTQAIREVYANTNLAVPVVVASKGIEKKTHLLVCEVFKQIFGKEREQNLFFLSGPSFAREMALKIPTAITIAGYHTERLPEIQKVFHNDYFRAYATPDVTGVELGGALKNVMAIATGIADGLKFGSNTRAAIITRGLAEIARLGEKLGAKPITFMGLAGMGDLVLTCTGDLSRNRTVGLKLGAGMTLAEIQSEMRMVAEGVPTTESAYELAQQLGVELPITTAVYKILYENKPAREAIKELMSRSIKFE</sequence>
<evidence type="ECO:0000256" key="17">
    <source>
        <dbReference type="RuleBase" id="RU000437"/>
    </source>
</evidence>
<feature type="binding site" evidence="13">
    <location>
        <position position="31"/>
    </location>
    <ligand>
        <name>NADPH</name>
        <dbReference type="ChEBI" id="CHEBI:57783"/>
    </ligand>
</feature>
<feature type="binding site" evidence="13">
    <location>
        <position position="134"/>
    </location>
    <ligand>
        <name>sn-glycerol 3-phosphate</name>
        <dbReference type="ChEBI" id="CHEBI:57597"/>
    </ligand>
</feature>
<keyword evidence="4 13" id="KW-0560">Oxidoreductase</keyword>
<evidence type="ECO:0000256" key="15">
    <source>
        <dbReference type="PIRSR" id="PIRSR000114-2"/>
    </source>
</evidence>
<dbReference type="HAMAP" id="MF_00394">
    <property type="entry name" value="NAD_Glyc3P_dehydrog"/>
    <property type="match status" value="1"/>
</dbReference>
<reference evidence="20 21" key="1">
    <citation type="submission" date="2012-06" db="EMBL/GenBank/DDBJ databases">
        <title>The complete chromosome of genome of Turneriella parva DSM 21527.</title>
        <authorList>
            <consortium name="US DOE Joint Genome Institute (JGI-PGF)"/>
            <person name="Lucas S."/>
            <person name="Han J."/>
            <person name="Lapidus A."/>
            <person name="Bruce D."/>
            <person name="Goodwin L."/>
            <person name="Pitluck S."/>
            <person name="Peters L."/>
            <person name="Kyrpides N."/>
            <person name="Mavromatis K."/>
            <person name="Ivanova N."/>
            <person name="Mikhailova N."/>
            <person name="Chertkov O."/>
            <person name="Detter J.C."/>
            <person name="Tapia R."/>
            <person name="Han C."/>
            <person name="Land M."/>
            <person name="Hauser L."/>
            <person name="Markowitz V."/>
            <person name="Cheng J.-F."/>
            <person name="Hugenholtz P."/>
            <person name="Woyke T."/>
            <person name="Wu D."/>
            <person name="Gronow S."/>
            <person name="Wellnitz S."/>
            <person name="Brambilla E."/>
            <person name="Klenk H.-P."/>
            <person name="Eisen J.A."/>
        </authorList>
    </citation>
    <scope>NUCLEOTIDE SEQUENCE [LARGE SCALE GENOMIC DNA]</scope>
    <source>
        <strain evidence="21">ATCC BAA-1111 / DSM 21527 / NCTC 11395 / H</strain>
    </source>
</reference>
<dbReference type="Proteomes" id="UP000006048">
    <property type="component" value="Chromosome"/>
</dbReference>
<evidence type="ECO:0000313" key="20">
    <source>
        <dbReference type="EMBL" id="AFM13411.1"/>
    </source>
</evidence>
<dbReference type="InterPro" id="IPR036291">
    <property type="entry name" value="NAD(P)-bd_dom_sf"/>
</dbReference>
<comment type="pathway">
    <text evidence="13">Membrane lipid metabolism; glycerophospholipid metabolism.</text>
</comment>
<feature type="binding site" evidence="13">
    <location>
        <position position="10"/>
    </location>
    <ligand>
        <name>NADPH</name>
        <dbReference type="ChEBI" id="CHEBI:57783"/>
    </ligand>
</feature>
<dbReference type="NCBIfam" id="NF000940">
    <property type="entry name" value="PRK00094.1-2"/>
    <property type="match status" value="1"/>
</dbReference>
<evidence type="ECO:0000256" key="14">
    <source>
        <dbReference type="PIRSR" id="PIRSR000114-1"/>
    </source>
</evidence>
<evidence type="ECO:0000256" key="8">
    <source>
        <dbReference type="ARBA" id="ARBA00023264"/>
    </source>
</evidence>
<feature type="binding site" evidence="13">
    <location>
        <position position="250"/>
    </location>
    <ligand>
        <name>sn-glycerol 3-phosphate</name>
        <dbReference type="ChEBI" id="CHEBI:57597"/>
    </ligand>
</feature>
<evidence type="ECO:0000256" key="4">
    <source>
        <dbReference type="ARBA" id="ARBA00023002"/>
    </source>
</evidence>
<evidence type="ECO:0000256" key="7">
    <source>
        <dbReference type="ARBA" id="ARBA00023209"/>
    </source>
</evidence>
<gene>
    <name evidence="13" type="primary">gpsA</name>
    <name evidence="20" type="ordered locus">Turpa_2772</name>
</gene>
<comment type="catalytic activity">
    <reaction evidence="9">
        <text>sn-glycerol 3-phosphate + NADP(+) = dihydroxyacetone phosphate + NADPH + H(+)</text>
        <dbReference type="Rhea" id="RHEA:11096"/>
        <dbReference type="ChEBI" id="CHEBI:15378"/>
        <dbReference type="ChEBI" id="CHEBI:57597"/>
        <dbReference type="ChEBI" id="CHEBI:57642"/>
        <dbReference type="ChEBI" id="CHEBI:57783"/>
        <dbReference type="ChEBI" id="CHEBI:58349"/>
        <dbReference type="EC" id="1.1.1.94"/>
    </reaction>
    <physiologicalReaction direction="right-to-left" evidence="9">
        <dbReference type="Rhea" id="RHEA:11098"/>
    </physiologicalReaction>
</comment>
<dbReference type="PANTHER" id="PTHR11728:SF1">
    <property type="entry name" value="GLYCEROL-3-PHOSPHATE DEHYDROGENASE [NAD(+)] 2, CHLOROPLASTIC"/>
    <property type="match status" value="1"/>
</dbReference>
<evidence type="ECO:0000313" key="21">
    <source>
        <dbReference type="Proteomes" id="UP000006048"/>
    </source>
</evidence>
<proteinExistence type="inferred from homology"/>
<feature type="binding site" evidence="13">
    <location>
        <position position="132"/>
    </location>
    <ligand>
        <name>sn-glycerol 3-phosphate</name>
        <dbReference type="ChEBI" id="CHEBI:57597"/>
    </ligand>
</feature>
<evidence type="ECO:0000256" key="5">
    <source>
        <dbReference type="ARBA" id="ARBA00023027"/>
    </source>
</evidence>
<feature type="binding site" evidence="13">
    <location>
        <position position="101"/>
    </location>
    <ligand>
        <name>NADPH</name>
        <dbReference type="ChEBI" id="CHEBI:57783"/>
    </ligand>
</feature>
<dbReference type="FunFam" id="3.40.50.720:FF:000019">
    <property type="entry name" value="Glycerol-3-phosphate dehydrogenase [NAD(P)+]"/>
    <property type="match status" value="1"/>
</dbReference>
<evidence type="ECO:0000256" key="12">
    <source>
        <dbReference type="ARBA" id="ARBA00080511"/>
    </source>
</evidence>
<dbReference type="AlphaFoldDB" id="I4B804"/>
<dbReference type="PATRIC" id="fig|869212.3.peg.2794"/>
<dbReference type="KEGG" id="tpx:Turpa_2772"/>
<feature type="binding site" evidence="13">
    <location>
        <position position="240"/>
    </location>
    <ligand>
        <name>sn-glycerol 3-phosphate</name>
        <dbReference type="ChEBI" id="CHEBI:57597"/>
    </ligand>
</feature>
<dbReference type="SUPFAM" id="SSF51735">
    <property type="entry name" value="NAD(P)-binding Rossmann-fold domains"/>
    <property type="match status" value="1"/>
</dbReference>
<dbReference type="PANTHER" id="PTHR11728">
    <property type="entry name" value="GLYCEROL-3-PHOSPHATE DEHYDROGENASE"/>
    <property type="match status" value="1"/>
</dbReference>
<dbReference type="GO" id="GO:0046168">
    <property type="term" value="P:glycerol-3-phosphate catabolic process"/>
    <property type="evidence" value="ECO:0007669"/>
    <property type="project" value="InterPro"/>
</dbReference>
<feature type="binding site" evidence="13">
    <location>
        <position position="252"/>
    </location>
    <ligand>
        <name>sn-glycerol 3-phosphate</name>
        <dbReference type="ChEBI" id="CHEBI:57597"/>
    </ligand>
</feature>
<accession>I4B804</accession>
<feature type="binding site" evidence="13">
    <location>
        <position position="136"/>
    </location>
    <ligand>
        <name>NADPH</name>
        <dbReference type="ChEBI" id="CHEBI:57783"/>
    </ligand>
</feature>
<dbReference type="Gene3D" id="1.10.1040.10">
    <property type="entry name" value="N-(1-d-carboxylethyl)-l-norvaline Dehydrogenase, domain 2"/>
    <property type="match status" value="1"/>
</dbReference>
<feature type="binding site" evidence="16">
    <location>
        <position position="136"/>
    </location>
    <ligand>
        <name>NAD(+)</name>
        <dbReference type="ChEBI" id="CHEBI:57540"/>
    </ligand>
</feature>
<keyword evidence="13" id="KW-0963">Cytoplasm</keyword>
<comment type="similarity">
    <text evidence="1 13 17">Belongs to the NAD-dependent glycerol-3-phosphate dehydrogenase family.</text>
</comment>
<dbReference type="GO" id="GO:0141153">
    <property type="term" value="F:glycerol-3-phosphate dehydrogenase (NADP+) activity"/>
    <property type="evidence" value="ECO:0007669"/>
    <property type="project" value="RHEA"/>
</dbReference>
<keyword evidence="21" id="KW-1185">Reference proteome</keyword>
<evidence type="ECO:0000256" key="6">
    <source>
        <dbReference type="ARBA" id="ARBA00023098"/>
    </source>
</evidence>
<evidence type="ECO:0000259" key="18">
    <source>
        <dbReference type="Pfam" id="PF01210"/>
    </source>
</evidence>
<dbReference type="EMBL" id="CP002959">
    <property type="protein sequence ID" value="AFM13411.1"/>
    <property type="molecule type" value="Genomic_DNA"/>
</dbReference>
<dbReference type="NCBIfam" id="NF000942">
    <property type="entry name" value="PRK00094.1-4"/>
    <property type="match status" value="1"/>
</dbReference>
<dbReference type="GO" id="GO:0141152">
    <property type="term" value="F:glycerol-3-phosphate dehydrogenase (NAD+) activity"/>
    <property type="evidence" value="ECO:0007669"/>
    <property type="project" value="RHEA"/>
</dbReference>
<feature type="domain" description="Glycerol-3-phosphate dehydrogenase NAD-dependent N-terminal" evidence="18">
    <location>
        <begin position="3"/>
        <end position="153"/>
    </location>
</feature>
<feature type="binding site" evidence="15">
    <location>
        <begin position="251"/>
        <end position="252"/>
    </location>
    <ligand>
        <name>substrate</name>
    </ligand>
</feature>
<feature type="domain" description="Glycerol-3-phosphate dehydrogenase NAD-dependent C-terminal" evidence="19">
    <location>
        <begin position="176"/>
        <end position="317"/>
    </location>
</feature>
<dbReference type="GO" id="GO:0006650">
    <property type="term" value="P:glycerophospholipid metabolic process"/>
    <property type="evidence" value="ECO:0007669"/>
    <property type="project" value="UniProtKB-UniRule"/>
</dbReference>
<feature type="binding site" evidence="13">
    <location>
        <position position="187"/>
    </location>
    <ligand>
        <name>sn-glycerol 3-phosphate</name>
        <dbReference type="ChEBI" id="CHEBI:57597"/>
    </ligand>
</feature>
<dbReference type="STRING" id="869212.Turpa_2772"/>
<dbReference type="GO" id="GO:0051287">
    <property type="term" value="F:NAD binding"/>
    <property type="evidence" value="ECO:0007669"/>
    <property type="project" value="InterPro"/>
</dbReference>
<feature type="binding site" evidence="13">
    <location>
        <position position="251"/>
    </location>
    <ligand>
        <name>NADPH</name>
        <dbReference type="ChEBI" id="CHEBI:57783"/>
    </ligand>
</feature>
<organism evidence="20 21">
    <name type="scientific">Turneriella parva (strain ATCC BAA-1111 / DSM 21527 / NCTC 11395 / H)</name>
    <name type="common">Leptospira parva</name>
    <dbReference type="NCBI Taxonomy" id="869212"/>
    <lineage>
        <taxon>Bacteria</taxon>
        <taxon>Pseudomonadati</taxon>
        <taxon>Spirochaetota</taxon>
        <taxon>Spirochaetia</taxon>
        <taxon>Leptospirales</taxon>
        <taxon>Leptospiraceae</taxon>
        <taxon>Turneriella</taxon>
    </lineage>
</organism>
<keyword evidence="5 13" id="KW-0520">NAD</keyword>
<keyword evidence="6 13" id="KW-0443">Lipid metabolism</keyword>
<dbReference type="OrthoDB" id="9812273at2"/>
<comment type="caution">
    <text evidence="13">Lacks conserved residue(s) required for the propagation of feature annotation.</text>
</comment>
<dbReference type="InterPro" id="IPR006109">
    <property type="entry name" value="G3P_DH_NAD-dep_C"/>
</dbReference>
<keyword evidence="2 13" id="KW-0444">Lipid biosynthesis</keyword>
<evidence type="ECO:0000256" key="10">
    <source>
        <dbReference type="ARBA" id="ARBA00066687"/>
    </source>
</evidence>
<evidence type="ECO:0000256" key="13">
    <source>
        <dbReference type="HAMAP-Rule" id="MF_00394"/>
    </source>
</evidence>
<dbReference type="Pfam" id="PF01210">
    <property type="entry name" value="NAD_Gly3P_dh_N"/>
    <property type="match status" value="1"/>
</dbReference>
<dbReference type="GO" id="GO:0005829">
    <property type="term" value="C:cytosol"/>
    <property type="evidence" value="ECO:0007669"/>
    <property type="project" value="TreeGrafter"/>
</dbReference>
<comment type="subcellular location">
    <subcellularLocation>
        <location evidence="13">Cytoplasm</location>
    </subcellularLocation>
</comment>
<feature type="binding site" evidence="13">
    <location>
        <position position="275"/>
    </location>
    <ligand>
        <name>NADPH</name>
        <dbReference type="ChEBI" id="CHEBI:57783"/>
    </ligand>
</feature>
<dbReference type="InterPro" id="IPR008927">
    <property type="entry name" value="6-PGluconate_DH-like_C_sf"/>
</dbReference>
<dbReference type="InterPro" id="IPR011128">
    <property type="entry name" value="G3P_DH_NAD-dep_N"/>
</dbReference>
<evidence type="ECO:0000256" key="3">
    <source>
        <dbReference type="ARBA" id="ARBA00022857"/>
    </source>
</evidence>
<evidence type="ECO:0000256" key="2">
    <source>
        <dbReference type="ARBA" id="ARBA00022516"/>
    </source>
</evidence>
<feature type="binding site" evidence="13">
    <location>
        <position position="101"/>
    </location>
    <ligand>
        <name>sn-glycerol 3-phosphate</name>
        <dbReference type="ChEBI" id="CHEBI:57597"/>
    </ligand>
</feature>
<dbReference type="GO" id="GO:0008654">
    <property type="term" value="P:phospholipid biosynthetic process"/>
    <property type="evidence" value="ECO:0007669"/>
    <property type="project" value="UniProtKB-KW"/>
</dbReference>
<feature type="binding site" evidence="13">
    <location>
        <position position="251"/>
    </location>
    <ligand>
        <name>sn-glycerol 3-phosphate</name>
        <dbReference type="ChEBI" id="CHEBI:57597"/>
    </ligand>
</feature>
<evidence type="ECO:0000256" key="11">
    <source>
        <dbReference type="ARBA" id="ARBA00069372"/>
    </source>
</evidence>
<keyword evidence="7 13" id="KW-0594">Phospholipid biosynthesis</keyword>
<feature type="binding site" evidence="13">
    <location>
        <position position="11"/>
    </location>
    <ligand>
        <name>NADPH</name>
        <dbReference type="ChEBI" id="CHEBI:57783"/>
    </ligand>
</feature>
<comment type="function">
    <text evidence="13">Catalyzes the reduction of the glycolytic intermediate dihydroxyacetone phosphate (DHAP) to sn-glycerol 3-phosphate (G3P), the key precursor for phospholipid synthesis.</text>
</comment>
<evidence type="ECO:0000256" key="9">
    <source>
        <dbReference type="ARBA" id="ARBA00052716"/>
    </source>
</evidence>
<name>I4B804_TURPD</name>
<dbReference type="PRINTS" id="PR00077">
    <property type="entry name" value="GPDHDRGNASE"/>
</dbReference>
<protein>
    <recommendedName>
        <fullName evidence="11 13">Glycerol-3-phosphate dehydrogenase [NAD(P)+]</fullName>
        <ecNumber evidence="10 13">1.1.1.94</ecNumber>
    </recommendedName>
    <alternativeName>
        <fullName evidence="13">NAD(P)(+)-dependent glycerol-3-phosphate dehydrogenase</fullName>
    </alternativeName>
    <alternativeName>
        <fullName evidence="12 13">NAD(P)H-dependent dihydroxyacetone-phosphate reductase</fullName>
    </alternativeName>
</protein>
<dbReference type="UniPathway" id="UPA00940"/>
<dbReference type="EC" id="1.1.1.94" evidence="10 13"/>
<evidence type="ECO:0000256" key="1">
    <source>
        <dbReference type="ARBA" id="ARBA00011009"/>
    </source>
</evidence>
<dbReference type="PROSITE" id="PS00957">
    <property type="entry name" value="NAD_G3PDH"/>
    <property type="match status" value="1"/>
</dbReference>
<feature type="binding site" evidence="16">
    <location>
        <position position="251"/>
    </location>
    <ligand>
        <name>NAD(+)</name>
        <dbReference type="ChEBI" id="CHEBI:57540"/>
    </ligand>
</feature>
<dbReference type="RefSeq" id="WP_014803913.1">
    <property type="nucleotide sequence ID" value="NC_018020.1"/>
</dbReference>
<dbReference type="InterPro" id="IPR013328">
    <property type="entry name" value="6PGD_dom2"/>
</dbReference>
<dbReference type="PIRSF" id="PIRSF000114">
    <property type="entry name" value="Glycerol-3-P_dh"/>
    <property type="match status" value="1"/>
</dbReference>
<keyword evidence="8 13" id="KW-1208">Phospholipid metabolism</keyword>
<feature type="active site" description="Proton acceptor" evidence="13 14">
    <location>
        <position position="187"/>
    </location>
</feature>
<feature type="binding site" evidence="15">
    <location>
        <position position="101"/>
    </location>
    <ligand>
        <name>substrate</name>
    </ligand>
</feature>
<dbReference type="HOGENOM" id="CLU_033449_0_2_12"/>